<dbReference type="OrthoDB" id="288726at2759"/>
<sequence length="271" mass="29681">MVITASPSSLVHTNSSGKTHCRATEVHYDTEKYDTAFLGIPFDTGTSHRPGARLGTSGIRQGSRRLNLYYVAFLDLTQIEFRRRLQCPVEANPFDDKVRILKCSDVLATLHYPDAQALTNVDKRGLSGAGKTLPPVITLLRSINKAYGPVLWRLFILIASGEKSMDDGGPTAQPKASSGSPSDVATIKNIRDRIGTDNPVYLWIDIDTLDLAFEPIKTTDDRSQFTRGPSSSLRVPVAGATRCGYRRGGTGQRYHCGLVDNTGSFFFVEVP</sequence>
<dbReference type="GO" id="GO:0046872">
    <property type="term" value="F:metal ion binding"/>
    <property type="evidence" value="ECO:0007669"/>
    <property type="project" value="InterPro"/>
</dbReference>
<name>A0A9W9N6J7_9EURO</name>
<dbReference type="Gene3D" id="3.40.800.10">
    <property type="entry name" value="Ureohydrolase domain"/>
    <property type="match status" value="1"/>
</dbReference>
<dbReference type="SUPFAM" id="SSF52768">
    <property type="entry name" value="Arginase/deacetylase"/>
    <property type="match status" value="1"/>
</dbReference>
<protein>
    <submittedName>
        <fullName evidence="1">Agmatinase</fullName>
    </submittedName>
</protein>
<reference evidence="1" key="1">
    <citation type="submission" date="2022-11" db="EMBL/GenBank/DDBJ databases">
        <authorList>
            <person name="Petersen C."/>
        </authorList>
    </citation>
    <scope>NUCLEOTIDE SEQUENCE</scope>
    <source>
        <strain evidence="1">IBT 20477</strain>
    </source>
</reference>
<comment type="caution">
    <text evidence="1">The sequence shown here is derived from an EMBL/GenBank/DDBJ whole genome shotgun (WGS) entry which is preliminary data.</text>
</comment>
<accession>A0A9W9N6J7</accession>
<dbReference type="Proteomes" id="UP001150942">
    <property type="component" value="Unassembled WGS sequence"/>
</dbReference>
<dbReference type="PANTHER" id="PTHR11358">
    <property type="entry name" value="ARGINASE/AGMATINASE"/>
    <property type="match status" value="1"/>
</dbReference>
<dbReference type="EMBL" id="JAPQKQ010000001">
    <property type="protein sequence ID" value="KAJ5213473.1"/>
    <property type="molecule type" value="Genomic_DNA"/>
</dbReference>
<dbReference type="AlphaFoldDB" id="A0A9W9N6J7"/>
<organism evidence="1 2">
    <name type="scientific">Penicillium cf. viridicatum</name>
    <dbReference type="NCBI Taxonomy" id="2972119"/>
    <lineage>
        <taxon>Eukaryota</taxon>
        <taxon>Fungi</taxon>
        <taxon>Dikarya</taxon>
        <taxon>Ascomycota</taxon>
        <taxon>Pezizomycotina</taxon>
        <taxon>Eurotiomycetes</taxon>
        <taxon>Eurotiomycetidae</taxon>
        <taxon>Eurotiales</taxon>
        <taxon>Aspergillaceae</taxon>
        <taxon>Penicillium</taxon>
    </lineage>
</organism>
<dbReference type="GO" id="GO:0008783">
    <property type="term" value="F:agmatinase activity"/>
    <property type="evidence" value="ECO:0007669"/>
    <property type="project" value="TreeGrafter"/>
</dbReference>
<proteinExistence type="predicted"/>
<keyword evidence="2" id="KW-1185">Reference proteome</keyword>
<dbReference type="GO" id="GO:0033389">
    <property type="term" value="P:putrescine biosynthetic process from arginine, via agmatine"/>
    <property type="evidence" value="ECO:0007669"/>
    <property type="project" value="TreeGrafter"/>
</dbReference>
<dbReference type="Pfam" id="PF00491">
    <property type="entry name" value="Arginase"/>
    <property type="match status" value="1"/>
</dbReference>
<evidence type="ECO:0000313" key="1">
    <source>
        <dbReference type="EMBL" id="KAJ5213473.1"/>
    </source>
</evidence>
<dbReference type="InterPro" id="IPR006035">
    <property type="entry name" value="Ureohydrolase"/>
</dbReference>
<gene>
    <name evidence="1" type="ORF">N7449_000642</name>
</gene>
<dbReference type="PANTHER" id="PTHR11358:SF30">
    <property type="entry name" value="AGMATINASE 1-RELATED"/>
    <property type="match status" value="1"/>
</dbReference>
<dbReference type="InterPro" id="IPR023696">
    <property type="entry name" value="Ureohydrolase_dom_sf"/>
</dbReference>
<reference evidence="1" key="2">
    <citation type="journal article" date="2023" name="IMA Fungus">
        <title>Comparative genomic study of the Penicillium genus elucidates a diverse pangenome and 15 lateral gene transfer events.</title>
        <authorList>
            <person name="Petersen C."/>
            <person name="Sorensen T."/>
            <person name="Nielsen M.R."/>
            <person name="Sondergaard T.E."/>
            <person name="Sorensen J.L."/>
            <person name="Fitzpatrick D.A."/>
            <person name="Frisvad J.C."/>
            <person name="Nielsen K.L."/>
        </authorList>
    </citation>
    <scope>NUCLEOTIDE SEQUENCE</scope>
    <source>
        <strain evidence="1">IBT 20477</strain>
    </source>
</reference>
<evidence type="ECO:0000313" key="2">
    <source>
        <dbReference type="Proteomes" id="UP001150942"/>
    </source>
</evidence>